<dbReference type="EMBL" id="CDMZ01002167">
    <property type="protein sequence ID" value="CEM41079.1"/>
    <property type="molecule type" value="Genomic_DNA"/>
</dbReference>
<feature type="region of interest" description="Disordered" evidence="3">
    <location>
        <begin position="538"/>
        <end position="618"/>
    </location>
</feature>
<protein>
    <recommendedName>
        <fullName evidence="4">K Homology domain-containing protein</fullName>
    </recommendedName>
</protein>
<feature type="compositionally biased region" description="Polar residues" evidence="3">
    <location>
        <begin position="178"/>
        <end position="206"/>
    </location>
</feature>
<feature type="compositionally biased region" description="Basic and acidic residues" evidence="3">
    <location>
        <begin position="538"/>
        <end position="548"/>
    </location>
</feature>
<dbReference type="PANTHER" id="PTHR10288">
    <property type="entry name" value="KH DOMAIN CONTAINING RNA BINDING PROTEIN"/>
    <property type="match status" value="1"/>
</dbReference>
<feature type="domain" description="K Homology" evidence="4">
    <location>
        <begin position="348"/>
        <end position="418"/>
    </location>
</feature>
<dbReference type="VEuPathDB" id="CryptoDB:Cvel_25762"/>
<dbReference type="Gene3D" id="3.30.1370.10">
    <property type="entry name" value="K Homology domain, type 1"/>
    <property type="match status" value="2"/>
</dbReference>
<feature type="region of interest" description="Disordered" evidence="3">
    <location>
        <begin position="291"/>
        <end position="311"/>
    </location>
</feature>
<feature type="region of interest" description="Disordered" evidence="3">
    <location>
        <begin position="170"/>
        <end position="206"/>
    </location>
</feature>
<dbReference type="AlphaFoldDB" id="A0A0G4HB56"/>
<dbReference type="InterPro" id="IPR036612">
    <property type="entry name" value="KH_dom_type_1_sf"/>
</dbReference>
<sequence>MAAPQSFYLPSNGAPHLPPTTETTTHNSTLMIHSPSAEAISEVCVAAQAAGLSCSAHFDLCTLQGPKQRVCLAVFSLVSKMGALGGLRVALPSSLVLPALPLRLGVIESHTGASLALTGETHRAAPGDPSTYFGVSVTGTPQSVVGAVNELLTDIGELESLVIRKASAHPSLPAVSQAPPNTSTETTAALNGNGLPTPQRQTQPSSYSLYGPSPWHHQTHRPILHEHLQISTPPRSMTPPLNHPMQPPELQRRQQLQMHAGAGYTNFPFRRTAEGPSRAMPNIPAYPLHTGSRMHRPEANRPEANRSVPPSQKREMYTYEEPRPLVQMRTQPKIATPKQSPEEDVQQNDTKFEMKLPQKFVPRLIGAGGSCIREFQEKSGAFLDYSRVSDENGHCTVLMRGTGAQVEHAKGLVRGRLALWVTEAERENANDADALRGLSQGGGVTERYGDAMSTLLVPDALVGRLVGLRGRTVASIEASSGATVSLEKRKGPTRREPCVRGFRLVHLTGPNQSRETARRLVMDVLGVQLESFSPDFYKRSGERERERGGFSSQSDAFRPLPLHGCGALPLSTMTHSSTSPPSSSASAGTGEGELDGAPSGGSQSGSDRHVRHQEQVCH</sequence>
<feature type="region of interest" description="Disordered" evidence="3">
    <location>
        <begin position="1"/>
        <end position="25"/>
    </location>
</feature>
<gene>
    <name evidence="5" type="ORF">Cvel_25762</name>
</gene>
<organism evidence="5">
    <name type="scientific">Chromera velia CCMP2878</name>
    <dbReference type="NCBI Taxonomy" id="1169474"/>
    <lineage>
        <taxon>Eukaryota</taxon>
        <taxon>Sar</taxon>
        <taxon>Alveolata</taxon>
        <taxon>Colpodellida</taxon>
        <taxon>Chromeraceae</taxon>
        <taxon>Chromera</taxon>
    </lineage>
</organism>
<dbReference type="SMART" id="SM00322">
    <property type="entry name" value="KH"/>
    <property type="match status" value="2"/>
</dbReference>
<evidence type="ECO:0000256" key="3">
    <source>
        <dbReference type="SAM" id="MobiDB-lite"/>
    </source>
</evidence>
<proteinExistence type="predicted"/>
<keyword evidence="2" id="KW-0694">RNA-binding</keyword>
<feature type="compositionally biased region" description="Basic and acidic residues" evidence="3">
    <location>
        <begin position="295"/>
        <end position="304"/>
    </location>
</feature>
<evidence type="ECO:0000313" key="5">
    <source>
        <dbReference type="EMBL" id="CEM41079.1"/>
    </source>
</evidence>
<reference evidence="5" key="1">
    <citation type="submission" date="2014-11" db="EMBL/GenBank/DDBJ databases">
        <authorList>
            <person name="Otto D Thomas"/>
            <person name="Naeem Raeece"/>
        </authorList>
    </citation>
    <scope>NUCLEOTIDE SEQUENCE</scope>
</reference>
<dbReference type="InterPro" id="IPR004087">
    <property type="entry name" value="KH_dom"/>
</dbReference>
<dbReference type="GO" id="GO:0003723">
    <property type="term" value="F:RNA binding"/>
    <property type="evidence" value="ECO:0007669"/>
    <property type="project" value="UniProtKB-UniRule"/>
</dbReference>
<dbReference type="Pfam" id="PF00013">
    <property type="entry name" value="KH_1"/>
    <property type="match status" value="2"/>
</dbReference>
<feature type="compositionally biased region" description="Low complexity" evidence="3">
    <location>
        <begin position="576"/>
        <end position="588"/>
    </location>
</feature>
<dbReference type="SUPFAM" id="SSF54791">
    <property type="entry name" value="Eukaryotic type KH-domain (KH-domain type I)"/>
    <property type="match status" value="2"/>
</dbReference>
<name>A0A0G4HB56_9ALVE</name>
<dbReference type="CDD" id="cd00105">
    <property type="entry name" value="KH-I"/>
    <property type="match status" value="1"/>
</dbReference>
<dbReference type="InterPro" id="IPR004088">
    <property type="entry name" value="KH_dom_type_1"/>
</dbReference>
<evidence type="ECO:0000256" key="1">
    <source>
        <dbReference type="ARBA" id="ARBA00022737"/>
    </source>
</evidence>
<evidence type="ECO:0000256" key="2">
    <source>
        <dbReference type="PROSITE-ProRule" id="PRU00117"/>
    </source>
</evidence>
<feature type="compositionally biased region" description="Basic and acidic residues" evidence="3">
    <location>
        <begin position="606"/>
        <end position="618"/>
    </location>
</feature>
<evidence type="ECO:0000259" key="4">
    <source>
        <dbReference type="SMART" id="SM00322"/>
    </source>
</evidence>
<dbReference type="PhylomeDB" id="A0A0G4HB56"/>
<keyword evidence="1" id="KW-0677">Repeat</keyword>
<feature type="domain" description="K Homology" evidence="4">
    <location>
        <begin position="449"/>
        <end position="526"/>
    </location>
</feature>
<accession>A0A0G4HB56</accession>
<dbReference type="PROSITE" id="PS50084">
    <property type="entry name" value="KH_TYPE_1"/>
    <property type="match status" value="2"/>
</dbReference>